<accession>A0AA35ZWZ3</accession>
<dbReference type="AlphaFoldDB" id="A0AA35ZWZ3"/>
<feature type="compositionally biased region" description="Acidic residues" evidence="1">
    <location>
        <begin position="55"/>
        <end position="64"/>
    </location>
</feature>
<name>A0AA35ZWZ3_LACSI</name>
<evidence type="ECO:0000313" key="3">
    <source>
        <dbReference type="Proteomes" id="UP001177003"/>
    </source>
</evidence>
<evidence type="ECO:0000256" key="1">
    <source>
        <dbReference type="SAM" id="MobiDB-lite"/>
    </source>
</evidence>
<feature type="region of interest" description="Disordered" evidence="1">
    <location>
        <begin position="45"/>
        <end position="77"/>
    </location>
</feature>
<gene>
    <name evidence="2" type="ORF">LSALG_LOCUS38566</name>
</gene>
<feature type="compositionally biased region" description="Polar residues" evidence="1">
    <location>
        <begin position="68"/>
        <end position="77"/>
    </location>
</feature>
<organism evidence="2 3">
    <name type="scientific">Lactuca saligna</name>
    <name type="common">Willowleaf lettuce</name>
    <dbReference type="NCBI Taxonomy" id="75948"/>
    <lineage>
        <taxon>Eukaryota</taxon>
        <taxon>Viridiplantae</taxon>
        <taxon>Streptophyta</taxon>
        <taxon>Embryophyta</taxon>
        <taxon>Tracheophyta</taxon>
        <taxon>Spermatophyta</taxon>
        <taxon>Magnoliopsida</taxon>
        <taxon>eudicotyledons</taxon>
        <taxon>Gunneridae</taxon>
        <taxon>Pentapetalae</taxon>
        <taxon>asterids</taxon>
        <taxon>campanulids</taxon>
        <taxon>Asterales</taxon>
        <taxon>Asteraceae</taxon>
        <taxon>Cichorioideae</taxon>
        <taxon>Cichorieae</taxon>
        <taxon>Lactucinae</taxon>
        <taxon>Lactuca</taxon>
    </lineage>
</organism>
<sequence>MGKTGGAPQLHTRGKNIVHNTCIVIQNSNTSISFSVGASYIQKGNTGNQSNEFSNSDDDDDDGSDPNGATNSSSSDACDHIYTNNMNAGYGGLVIYTLF</sequence>
<proteinExistence type="predicted"/>
<protein>
    <submittedName>
        <fullName evidence="2">Uncharacterized protein</fullName>
    </submittedName>
</protein>
<keyword evidence="3" id="KW-1185">Reference proteome</keyword>
<dbReference type="EMBL" id="OX465084">
    <property type="protein sequence ID" value="CAI9299883.1"/>
    <property type="molecule type" value="Genomic_DNA"/>
</dbReference>
<reference evidence="2" key="1">
    <citation type="submission" date="2023-04" db="EMBL/GenBank/DDBJ databases">
        <authorList>
            <person name="Vijverberg K."/>
            <person name="Xiong W."/>
            <person name="Schranz E."/>
        </authorList>
    </citation>
    <scope>NUCLEOTIDE SEQUENCE</scope>
</reference>
<evidence type="ECO:0000313" key="2">
    <source>
        <dbReference type="EMBL" id="CAI9299883.1"/>
    </source>
</evidence>
<dbReference type="Proteomes" id="UP001177003">
    <property type="component" value="Chromosome 8"/>
</dbReference>